<dbReference type="Proteomes" id="UP000288805">
    <property type="component" value="Unassembled WGS sequence"/>
</dbReference>
<proteinExistence type="predicted"/>
<dbReference type="GO" id="GO:0016705">
    <property type="term" value="F:oxidoreductase activity, acting on paired donors, with incorporation or reduction of molecular oxygen"/>
    <property type="evidence" value="ECO:0007669"/>
    <property type="project" value="InterPro"/>
</dbReference>
<dbReference type="GO" id="GO:0005506">
    <property type="term" value="F:iron ion binding"/>
    <property type="evidence" value="ECO:0007669"/>
    <property type="project" value="InterPro"/>
</dbReference>
<organism evidence="1 2">
    <name type="scientific">Vitis vinifera</name>
    <name type="common">Grape</name>
    <dbReference type="NCBI Taxonomy" id="29760"/>
    <lineage>
        <taxon>Eukaryota</taxon>
        <taxon>Viridiplantae</taxon>
        <taxon>Streptophyta</taxon>
        <taxon>Embryophyta</taxon>
        <taxon>Tracheophyta</taxon>
        <taxon>Spermatophyta</taxon>
        <taxon>Magnoliopsida</taxon>
        <taxon>eudicotyledons</taxon>
        <taxon>Gunneridae</taxon>
        <taxon>Pentapetalae</taxon>
        <taxon>rosids</taxon>
        <taxon>Vitales</taxon>
        <taxon>Vitaceae</taxon>
        <taxon>Viteae</taxon>
        <taxon>Vitis</taxon>
    </lineage>
</organism>
<keyword evidence="1" id="KW-0503">Monooxygenase</keyword>
<accession>A0A438J201</accession>
<evidence type="ECO:0000313" key="2">
    <source>
        <dbReference type="Proteomes" id="UP000288805"/>
    </source>
</evidence>
<dbReference type="EMBL" id="QGNW01000068">
    <property type="protein sequence ID" value="RVX02964.1"/>
    <property type="molecule type" value="Genomic_DNA"/>
</dbReference>
<dbReference type="GO" id="GO:0020037">
    <property type="term" value="F:heme binding"/>
    <property type="evidence" value="ECO:0007669"/>
    <property type="project" value="InterPro"/>
</dbReference>
<dbReference type="GO" id="GO:0004497">
    <property type="term" value="F:monooxygenase activity"/>
    <property type="evidence" value="ECO:0007669"/>
    <property type="project" value="UniProtKB-KW"/>
</dbReference>
<reference evidence="1 2" key="1">
    <citation type="journal article" date="2018" name="PLoS Genet.">
        <title>Population sequencing reveals clonal diversity and ancestral inbreeding in the grapevine cultivar Chardonnay.</title>
        <authorList>
            <person name="Roach M.J."/>
            <person name="Johnson D.L."/>
            <person name="Bohlmann J."/>
            <person name="van Vuuren H.J."/>
            <person name="Jones S.J."/>
            <person name="Pretorius I.S."/>
            <person name="Schmidt S.A."/>
            <person name="Borneman A.R."/>
        </authorList>
    </citation>
    <scope>NUCLEOTIDE SEQUENCE [LARGE SCALE GENOMIC DNA]</scope>
    <source>
        <strain evidence="2">cv. Chardonnay</strain>
        <tissue evidence="1">Leaf</tissue>
    </source>
</reference>
<name>A0A438J201_VITVI</name>
<dbReference type="InterPro" id="IPR001128">
    <property type="entry name" value="Cyt_P450"/>
</dbReference>
<protein>
    <submittedName>
        <fullName evidence="1">3,9-dihydroxypterocarpan 6A-monooxygenase</fullName>
    </submittedName>
</protein>
<dbReference type="Gene3D" id="1.10.630.10">
    <property type="entry name" value="Cytochrome P450"/>
    <property type="match status" value="1"/>
</dbReference>
<dbReference type="AlphaFoldDB" id="A0A438J201"/>
<dbReference type="InterPro" id="IPR036396">
    <property type="entry name" value="Cyt_P450_sf"/>
</dbReference>
<dbReference type="Pfam" id="PF00067">
    <property type="entry name" value="p450"/>
    <property type="match status" value="1"/>
</dbReference>
<evidence type="ECO:0000313" key="1">
    <source>
        <dbReference type="EMBL" id="RVX02964.1"/>
    </source>
</evidence>
<sequence length="80" mass="8931">MQQTSGDLVGVIFLNPNEEKLDPLHLSHILSFCQDLFVASTDTSAGRMQWAIAKLINYPDAFKVREEIDLVVGGTRLVEK</sequence>
<dbReference type="SUPFAM" id="SSF48264">
    <property type="entry name" value="Cytochrome P450"/>
    <property type="match status" value="1"/>
</dbReference>
<gene>
    <name evidence="1" type="primary">CYP93A1_4</name>
    <name evidence="1" type="ORF">CK203_023196</name>
</gene>
<keyword evidence="1" id="KW-0560">Oxidoreductase</keyword>
<comment type="caution">
    <text evidence="1">The sequence shown here is derived from an EMBL/GenBank/DDBJ whole genome shotgun (WGS) entry which is preliminary data.</text>
</comment>